<evidence type="ECO:0000313" key="1">
    <source>
        <dbReference type="EMBL" id="KAK8894086.1"/>
    </source>
</evidence>
<proteinExistence type="predicted"/>
<keyword evidence="2" id="KW-1185">Reference proteome</keyword>
<comment type="caution">
    <text evidence="1">The sequence shown here is derived from an EMBL/GenBank/DDBJ whole genome shotgun (WGS) entry which is preliminary data.</text>
</comment>
<organism evidence="1 2">
    <name type="scientific">Tritrichomonas musculus</name>
    <dbReference type="NCBI Taxonomy" id="1915356"/>
    <lineage>
        <taxon>Eukaryota</taxon>
        <taxon>Metamonada</taxon>
        <taxon>Parabasalia</taxon>
        <taxon>Tritrichomonadida</taxon>
        <taxon>Tritrichomonadidae</taxon>
        <taxon>Tritrichomonas</taxon>
    </lineage>
</organism>
<accession>A0ABR2KSU4</accession>
<dbReference type="EMBL" id="JAPFFF010000003">
    <property type="protein sequence ID" value="KAK8894086.1"/>
    <property type="molecule type" value="Genomic_DNA"/>
</dbReference>
<gene>
    <name evidence="1" type="ORF">M9Y10_022518</name>
</gene>
<sequence length="134" mass="15650">MEAKVLNEHFDLLVDSINALFDETSLKFNIILKLRNEFNQIINEIRPSLSNSSRISSIPFERNMSQLASLCQRVYFASHKNPKDPKSICLFFSDLHYPIDLSDQYLDDELDDDDDEDNIIYLNFAHNEIFTSKI</sequence>
<name>A0ABR2KSU4_9EUKA</name>
<protein>
    <submittedName>
        <fullName evidence="1">Uncharacterized protein</fullName>
    </submittedName>
</protein>
<evidence type="ECO:0000313" key="2">
    <source>
        <dbReference type="Proteomes" id="UP001470230"/>
    </source>
</evidence>
<reference evidence="1 2" key="1">
    <citation type="submission" date="2024-04" db="EMBL/GenBank/DDBJ databases">
        <title>Tritrichomonas musculus Genome.</title>
        <authorList>
            <person name="Alves-Ferreira E."/>
            <person name="Grigg M."/>
            <person name="Lorenzi H."/>
            <person name="Galac M."/>
        </authorList>
    </citation>
    <scope>NUCLEOTIDE SEQUENCE [LARGE SCALE GENOMIC DNA]</scope>
    <source>
        <strain evidence="1 2">EAF2021</strain>
    </source>
</reference>
<dbReference type="Proteomes" id="UP001470230">
    <property type="component" value="Unassembled WGS sequence"/>
</dbReference>